<accession>A0A8T0SL73</accession>
<name>A0A8T0SL73_PANVG</name>
<gene>
    <name evidence="1" type="ORF">PVAP13_5KG380128</name>
</gene>
<sequence>MSEVCCELGFVAPPLAACEGALDGCPDSCRRAARAAANGGCSTGTVAPGAGTREACGVEDTTPSVISTSSTRTMGTKKMMKCDQLAPLPGAPNVVVLQTTAGWRKAPALAQRVCTRGLASLRSIFLKNTMNTAGFRVVRAAGA</sequence>
<dbReference type="EMBL" id="CM029045">
    <property type="protein sequence ID" value="KAG2599290.1"/>
    <property type="molecule type" value="Genomic_DNA"/>
</dbReference>
<comment type="caution">
    <text evidence="1">The sequence shown here is derived from an EMBL/GenBank/DDBJ whole genome shotgun (WGS) entry which is preliminary data.</text>
</comment>
<proteinExistence type="predicted"/>
<dbReference type="AlphaFoldDB" id="A0A8T0SL73"/>
<keyword evidence="2" id="KW-1185">Reference proteome</keyword>
<dbReference type="Proteomes" id="UP000823388">
    <property type="component" value="Chromosome 5K"/>
</dbReference>
<protein>
    <submittedName>
        <fullName evidence="1">Uncharacterized protein</fullName>
    </submittedName>
</protein>
<evidence type="ECO:0000313" key="1">
    <source>
        <dbReference type="EMBL" id="KAG2599290.1"/>
    </source>
</evidence>
<evidence type="ECO:0000313" key="2">
    <source>
        <dbReference type="Proteomes" id="UP000823388"/>
    </source>
</evidence>
<reference evidence="1" key="1">
    <citation type="submission" date="2020-05" db="EMBL/GenBank/DDBJ databases">
        <title>WGS assembly of Panicum virgatum.</title>
        <authorList>
            <person name="Lovell J.T."/>
            <person name="Jenkins J."/>
            <person name="Shu S."/>
            <person name="Juenger T.E."/>
            <person name="Schmutz J."/>
        </authorList>
    </citation>
    <scope>NUCLEOTIDE SEQUENCE</scope>
    <source>
        <strain evidence="1">AP13</strain>
    </source>
</reference>
<organism evidence="1 2">
    <name type="scientific">Panicum virgatum</name>
    <name type="common">Blackwell switchgrass</name>
    <dbReference type="NCBI Taxonomy" id="38727"/>
    <lineage>
        <taxon>Eukaryota</taxon>
        <taxon>Viridiplantae</taxon>
        <taxon>Streptophyta</taxon>
        <taxon>Embryophyta</taxon>
        <taxon>Tracheophyta</taxon>
        <taxon>Spermatophyta</taxon>
        <taxon>Magnoliopsida</taxon>
        <taxon>Liliopsida</taxon>
        <taxon>Poales</taxon>
        <taxon>Poaceae</taxon>
        <taxon>PACMAD clade</taxon>
        <taxon>Panicoideae</taxon>
        <taxon>Panicodae</taxon>
        <taxon>Paniceae</taxon>
        <taxon>Panicinae</taxon>
        <taxon>Panicum</taxon>
        <taxon>Panicum sect. Hiantes</taxon>
    </lineage>
</organism>